<organism evidence="2">
    <name type="scientific">Albugo laibachii Nc14</name>
    <dbReference type="NCBI Taxonomy" id="890382"/>
    <lineage>
        <taxon>Eukaryota</taxon>
        <taxon>Sar</taxon>
        <taxon>Stramenopiles</taxon>
        <taxon>Oomycota</taxon>
        <taxon>Peronosporomycetes</taxon>
        <taxon>Albuginales</taxon>
        <taxon>Albuginaceae</taxon>
        <taxon>Albugo</taxon>
    </lineage>
</organism>
<dbReference type="EMBL" id="FR824060">
    <property type="protein sequence ID" value="CCA15770.1"/>
    <property type="molecule type" value="Genomic_DNA"/>
</dbReference>
<name>F0W3X5_9STRA</name>
<feature type="compositionally biased region" description="Basic and acidic residues" evidence="1">
    <location>
        <begin position="94"/>
        <end position="109"/>
    </location>
</feature>
<accession>F0W3X5</accession>
<feature type="region of interest" description="Disordered" evidence="1">
    <location>
        <begin position="45"/>
        <end position="109"/>
    </location>
</feature>
<dbReference type="HOGENOM" id="CLU_071447_0_0_1"/>
<feature type="compositionally biased region" description="Basic and acidic residues" evidence="1">
    <location>
        <begin position="142"/>
        <end position="179"/>
    </location>
</feature>
<gene>
    <name evidence="2" type="primary">AlNc14C15G1676</name>
    <name evidence="2" type="ORF">ALNC14_019130</name>
</gene>
<feature type="compositionally biased region" description="Basic and acidic residues" evidence="1">
    <location>
        <begin position="53"/>
        <end position="68"/>
    </location>
</feature>
<reference evidence="2" key="1">
    <citation type="journal article" date="2011" name="PLoS Biol.">
        <title>Gene gain and loss during evolution of obligate parasitism in the white rust pathogen of Arabidopsis thaliana.</title>
        <authorList>
            <person name="Kemen E."/>
            <person name="Gardiner A."/>
            <person name="Schultz-Larsen T."/>
            <person name="Kemen A.C."/>
            <person name="Balmuth A.L."/>
            <person name="Robert-Seilaniantz A."/>
            <person name="Bailey K."/>
            <person name="Holub E."/>
            <person name="Studholme D.J."/>
            <person name="Maclean D."/>
            <person name="Jones J.D."/>
        </authorList>
    </citation>
    <scope>NUCLEOTIDE SEQUENCE</scope>
</reference>
<reference evidence="2" key="2">
    <citation type="submission" date="2011-02" db="EMBL/GenBank/DDBJ databases">
        <authorList>
            <person name="MacLean D."/>
        </authorList>
    </citation>
    <scope>NUCLEOTIDE SEQUENCE</scope>
</reference>
<evidence type="ECO:0000256" key="1">
    <source>
        <dbReference type="SAM" id="MobiDB-lite"/>
    </source>
</evidence>
<evidence type="ECO:0000313" key="2">
    <source>
        <dbReference type="EMBL" id="CCA15770.1"/>
    </source>
</evidence>
<sequence>MASLEQSLMDLDIMTNTLLTPTFPTQILLRSMNRNDDDEFFKDLPQMQSSTKEQSHQNEQEEQKKEDQQGFSSYSYSTSSILDEKGRRISSSRRRYEDSSGRLKAVHERDVDGKRLTTIWNRSKKDEEGQHKTICSSGSPEEFEKMWADTDFGKAHQKKLEESADAAQKKPEEHVEQPHENIGSAAAP</sequence>
<dbReference type="AlphaFoldDB" id="F0W3X5"/>
<protein>
    <submittedName>
        <fullName evidence="2">Uncharacterized protein AlNc14C15G1676</fullName>
    </submittedName>
</protein>
<proteinExistence type="predicted"/>
<feature type="region of interest" description="Disordered" evidence="1">
    <location>
        <begin position="122"/>
        <end position="188"/>
    </location>
</feature>